<evidence type="ECO:0000256" key="4">
    <source>
        <dbReference type="SAM" id="Coils"/>
    </source>
</evidence>
<feature type="region of interest" description="Disordered" evidence="5">
    <location>
        <begin position="1"/>
        <end position="290"/>
    </location>
</feature>
<evidence type="ECO:0000259" key="6">
    <source>
        <dbReference type="Pfam" id="PF02463"/>
    </source>
</evidence>
<accession>A0A319D3U0</accession>
<sequence length="1378" mass="154661">MMSSRGSIPRRRSRREVDDDGDDNDGVASAATSTRGGPASAGRASNSSKRMRLDSEELGGGDESGTSQSEDVGADDTEGHDDVEEEEEEDEESGEGDYVEAGAEAEAEGATEGGGEEEEEAEGVAENENDEDAALEVKEEDNNDEGVAEEEGDEDEASNAVEDDDNAQNEDDGEDEASEAVEEDNNDDGVEEDDEDEAANAVEEEGEDEGEAAESAEEEDGDNEVSNAVEDDNNDEAGAEEAVEEEEDGEDSASKSAESEVANNTTPQVAPARSRDSRNSERNKPAQEGYKPGAIVRIKVTDFVTYTSAEFFPGPKLNMVIGPNGTGKSTLVCAICLGLGWGPQHLGRAKDPGEFVKHGCREATIEIELAGGPRFRRNPVVSRTIKRDGNKSTFTLNGKLASRSQVLKLAQSFAIQIDNLCQFLPQDKVSEFAALTPIELLNSTQRAAAGEEMIEWHDNLKRLRADQKKLQMDNQGDRDMLANLEDRQEMQRADVERLRQRAQIKRKIEMLEFVRPVSKYKELHNHFDELKQNRDMIHRELEALKAELEPALRSVNAKQQYCLQVDEVIKYKTRSMEEADRAASNIGKDIERHEESIKDLDAQIDAEKKSGQSSRQDATKIQQAINRLKRQLEEEPVEFDADWYNERIREKRREIREIAEKAKKIKSDRAPLYDSLKERSDQIKQTEEQLRELDSVSGRQEAKLRQMSADSLRAYHWIQENQDKFEKEVFGPPIVTCSIKDPKYASAIESLLQRTDYTSFTVQTRNDFKTLQRCLYYEQKLTDISIRTCSIPLRNLRPRVSDDEIRDRGLDGWSMDYLSGPEPVVAMLVTDKRLNMAPVGLRDVSTEDYHRLKSNEEIQAWVSGRTKYNITRRKIYDAVSVQMGQIRPARVWTSQPVDLSEKQTLVQKIRTLKGEAQGIQEQMDGERAKLAKLESESHEIDREREELEREKGEKQTALTNYRAIPERIRQQETKQNGIQKLFDAVKSRVIKIRSEQDQVSIQKAEATIEYATAVGKLQTLHEELTKLKIQHIEGVSDLEALKAKNIQHRETLENKRAELKESQQELKKTTVSLKKLHDEAKQIAASASQQPDLAELMPTLVNHTVDELEAEIDSEKARLEFTHGGNSNLIKEYEERGRQIDKLRTKLTDFQNKLADYNHAISEIRGQWEPKLDSIIKSISDAFSDSFARIGCAGQVSLDKAEEEDGPDGEPGSSDFDQWSIQIHVKFREHENLSLLDSHRQSGGERAVSTIFYLMALQSLSASPFRVVDEINQGMDPRNERMVHGRLVEIACAPASEGGDGGGQYFLITPKLLSGLVYQPGMRVLCIYSGEHMPEDYNLVTFRGAVAKKKAIMDAAMSPPASRATSNSNRSNGRVSVH</sequence>
<dbReference type="PANTHER" id="PTHR45916">
    <property type="entry name" value="STRUCTURAL MAINTENANCE OF CHROMOSOMES PROTEIN 5"/>
    <property type="match status" value="1"/>
</dbReference>
<feature type="coiled-coil region" evidence="4">
    <location>
        <begin position="576"/>
        <end position="703"/>
    </location>
</feature>
<evidence type="ECO:0000256" key="5">
    <source>
        <dbReference type="SAM" id="MobiDB-lite"/>
    </source>
</evidence>
<keyword evidence="3 4" id="KW-0175">Coiled coil</keyword>
<feature type="compositionally biased region" description="Low complexity" evidence="5">
    <location>
        <begin position="1361"/>
        <end position="1378"/>
    </location>
</feature>
<feature type="coiled-coil region" evidence="4">
    <location>
        <begin position="1038"/>
        <end position="1079"/>
    </location>
</feature>
<feature type="compositionally biased region" description="Basic and acidic residues" evidence="5">
    <location>
        <begin position="273"/>
        <end position="285"/>
    </location>
</feature>
<dbReference type="EMBL" id="KZ825931">
    <property type="protein sequence ID" value="PYH91934.1"/>
    <property type="molecule type" value="Genomic_DNA"/>
</dbReference>
<evidence type="ECO:0000256" key="2">
    <source>
        <dbReference type="ARBA" id="ARBA00018687"/>
    </source>
</evidence>
<organism evidence="7 8">
    <name type="scientific">Aspergillus ellipticus CBS 707.79</name>
    <dbReference type="NCBI Taxonomy" id="1448320"/>
    <lineage>
        <taxon>Eukaryota</taxon>
        <taxon>Fungi</taxon>
        <taxon>Dikarya</taxon>
        <taxon>Ascomycota</taxon>
        <taxon>Pezizomycotina</taxon>
        <taxon>Eurotiomycetes</taxon>
        <taxon>Eurotiomycetidae</taxon>
        <taxon>Eurotiales</taxon>
        <taxon>Aspergillaceae</taxon>
        <taxon>Aspergillus</taxon>
        <taxon>Aspergillus subgen. Circumdati</taxon>
    </lineage>
</organism>
<dbReference type="SUPFAM" id="SSF52540">
    <property type="entry name" value="P-loop containing nucleoside triphosphate hydrolases"/>
    <property type="match status" value="2"/>
</dbReference>
<feature type="coiled-coil region" evidence="4">
    <location>
        <begin position="902"/>
        <end position="964"/>
    </location>
</feature>
<evidence type="ECO:0000313" key="8">
    <source>
        <dbReference type="Proteomes" id="UP000247810"/>
    </source>
</evidence>
<keyword evidence="7" id="KW-0378">Hydrolase</keyword>
<dbReference type="OrthoDB" id="10254973at2759"/>
<dbReference type="STRING" id="1448320.A0A319D3U0"/>
<keyword evidence="8" id="KW-1185">Reference proteome</keyword>
<dbReference type="PANTHER" id="PTHR45916:SF1">
    <property type="entry name" value="STRUCTURAL MAINTENANCE OF CHROMOSOMES PROTEIN 5"/>
    <property type="match status" value="1"/>
</dbReference>
<dbReference type="Gene3D" id="3.40.50.300">
    <property type="entry name" value="P-loop containing nucleotide triphosphate hydrolases"/>
    <property type="match status" value="2"/>
</dbReference>
<feature type="compositionally biased region" description="Low complexity" evidence="5">
    <location>
        <begin position="254"/>
        <end position="264"/>
    </location>
</feature>
<dbReference type="Proteomes" id="UP000247810">
    <property type="component" value="Unassembled WGS sequence"/>
</dbReference>
<comment type="similarity">
    <text evidence="1">Belongs to the SMC family. SMC5 subfamily.</text>
</comment>
<gene>
    <name evidence="7" type="ORF">BO71DRAFT_485881</name>
</gene>
<dbReference type="Pfam" id="PF02463">
    <property type="entry name" value="SMC_N"/>
    <property type="match status" value="1"/>
</dbReference>
<evidence type="ECO:0000313" key="7">
    <source>
        <dbReference type="EMBL" id="PYH91934.1"/>
    </source>
</evidence>
<dbReference type="GO" id="GO:0005634">
    <property type="term" value="C:nucleus"/>
    <property type="evidence" value="ECO:0007669"/>
    <property type="project" value="TreeGrafter"/>
</dbReference>
<dbReference type="GO" id="GO:0016787">
    <property type="term" value="F:hydrolase activity"/>
    <property type="evidence" value="ECO:0007669"/>
    <property type="project" value="UniProtKB-KW"/>
</dbReference>
<dbReference type="VEuPathDB" id="FungiDB:BO71DRAFT_485881"/>
<protein>
    <recommendedName>
        <fullName evidence="2">Structural maintenance of chromosomes protein 5</fullName>
    </recommendedName>
</protein>
<dbReference type="InterPro" id="IPR027417">
    <property type="entry name" value="P-loop_NTPase"/>
</dbReference>
<dbReference type="GO" id="GO:0000724">
    <property type="term" value="P:double-strand break repair via homologous recombination"/>
    <property type="evidence" value="ECO:0007669"/>
    <property type="project" value="TreeGrafter"/>
</dbReference>
<evidence type="ECO:0000256" key="1">
    <source>
        <dbReference type="ARBA" id="ARBA00010171"/>
    </source>
</evidence>
<proteinExistence type="inferred from homology"/>
<feature type="region of interest" description="Disordered" evidence="5">
    <location>
        <begin position="1357"/>
        <end position="1378"/>
    </location>
</feature>
<dbReference type="GO" id="GO:0030915">
    <property type="term" value="C:Smc5-Smc6 complex"/>
    <property type="evidence" value="ECO:0007669"/>
    <property type="project" value="TreeGrafter"/>
</dbReference>
<reference evidence="7 8" key="1">
    <citation type="submission" date="2018-02" db="EMBL/GenBank/DDBJ databases">
        <title>The genomes of Aspergillus section Nigri reveals drivers in fungal speciation.</title>
        <authorList>
            <consortium name="DOE Joint Genome Institute"/>
            <person name="Vesth T.C."/>
            <person name="Nybo J."/>
            <person name="Theobald S."/>
            <person name="Brandl J."/>
            <person name="Frisvad J.C."/>
            <person name="Nielsen K.F."/>
            <person name="Lyhne E.K."/>
            <person name="Kogle M.E."/>
            <person name="Kuo A."/>
            <person name="Riley R."/>
            <person name="Clum A."/>
            <person name="Nolan M."/>
            <person name="Lipzen A."/>
            <person name="Salamov A."/>
            <person name="Henrissat B."/>
            <person name="Wiebenga A."/>
            <person name="De vries R.P."/>
            <person name="Grigoriev I.V."/>
            <person name="Mortensen U.H."/>
            <person name="Andersen M.R."/>
            <person name="Baker S.E."/>
        </authorList>
    </citation>
    <scope>NUCLEOTIDE SEQUENCE [LARGE SCALE GENOMIC DNA]</scope>
    <source>
        <strain evidence="7 8">CBS 707.79</strain>
    </source>
</reference>
<feature type="domain" description="RecF/RecN/SMC N-terminal" evidence="6">
    <location>
        <begin position="295"/>
        <end position="1287"/>
    </location>
</feature>
<dbReference type="InterPro" id="IPR003395">
    <property type="entry name" value="RecF/RecN/SMC_N"/>
</dbReference>
<evidence type="ECO:0000256" key="3">
    <source>
        <dbReference type="ARBA" id="ARBA00023054"/>
    </source>
</evidence>
<name>A0A319D3U0_9EURO</name>
<dbReference type="GO" id="GO:0003697">
    <property type="term" value="F:single-stranded DNA binding"/>
    <property type="evidence" value="ECO:0007669"/>
    <property type="project" value="TreeGrafter"/>
</dbReference>
<feature type="compositionally biased region" description="Acidic residues" evidence="5">
    <location>
        <begin position="72"/>
        <end position="251"/>
    </location>
</feature>